<feature type="binding site" evidence="25">
    <location>
        <position position="1297"/>
    </location>
    <ligand>
        <name>an N-acyl-D-mannosamine</name>
        <dbReference type="ChEBI" id="CHEBI:16062"/>
    </ligand>
</feature>
<dbReference type="FunFam" id="3.30.420.40:FF:000053">
    <property type="entry name" value="Bifunctional UDP-N-acetylglucosamine 2-epimerase/N-acetylmannosamine kinase"/>
    <property type="match status" value="1"/>
</dbReference>
<feature type="transmembrane region" description="Helical" evidence="29">
    <location>
        <begin position="59"/>
        <end position="81"/>
    </location>
</feature>
<evidence type="ECO:0000256" key="16">
    <source>
        <dbReference type="ARBA" id="ARBA00060599"/>
    </source>
</evidence>
<feature type="binding site" evidence="25">
    <location>
        <position position="1316"/>
    </location>
    <ligand>
        <name>an N-acyl-D-mannosamine</name>
        <dbReference type="ChEBI" id="CHEBI:16062"/>
    </ligand>
</feature>
<feature type="region of interest" description="Disordered" evidence="28">
    <location>
        <begin position="273"/>
        <end position="365"/>
    </location>
</feature>
<keyword evidence="10" id="KW-0378">Hydrolase</keyword>
<gene>
    <name evidence="31" type="ORF">E5288_WYG000934</name>
</gene>
<dbReference type="InterPro" id="IPR001841">
    <property type="entry name" value="Znf_RING"/>
</dbReference>
<dbReference type="CDD" id="cd24060">
    <property type="entry name" value="ASKHA_NBD_ROK_GNE"/>
    <property type="match status" value="1"/>
</dbReference>
<evidence type="ECO:0000256" key="26">
    <source>
        <dbReference type="PIRSR" id="PIRSR620004-3"/>
    </source>
</evidence>
<feature type="binding site" evidence="26">
    <location>
        <position position="1297"/>
    </location>
    <ligand>
        <name>Zn(2+)</name>
        <dbReference type="ChEBI" id="CHEBI:29105"/>
        <note>structural</note>
    </ligand>
</feature>
<dbReference type="GO" id="GO:0006047">
    <property type="term" value="P:UDP-N-acetylglucosamine metabolic process"/>
    <property type="evidence" value="ECO:0007669"/>
    <property type="project" value="InterPro"/>
</dbReference>
<comment type="pathway">
    <text evidence="16">Amino-sugar metabolism; N-acetylneuraminate biosynthesis.</text>
</comment>
<dbReference type="Gene3D" id="3.30.420.40">
    <property type="match status" value="2"/>
</dbReference>
<evidence type="ECO:0000256" key="14">
    <source>
        <dbReference type="ARBA" id="ARBA00050864"/>
    </source>
</evidence>
<accession>A0A6B0RKF0</accession>
<evidence type="ECO:0000256" key="12">
    <source>
        <dbReference type="ARBA" id="ARBA00022840"/>
    </source>
</evidence>
<dbReference type="SUPFAM" id="SSF57850">
    <property type="entry name" value="RING/U-box"/>
    <property type="match status" value="1"/>
</dbReference>
<evidence type="ECO:0000256" key="28">
    <source>
        <dbReference type="SAM" id="MobiDB-lite"/>
    </source>
</evidence>
<comment type="caution">
    <text evidence="31">The sequence shown here is derived from an EMBL/GenBank/DDBJ whole genome shotgun (WGS) entry which is preliminary data.</text>
</comment>
<feature type="binding site" evidence="26">
    <location>
        <position position="1307"/>
    </location>
    <ligand>
        <name>Zn(2+)</name>
        <dbReference type="ChEBI" id="CHEBI:29105"/>
        <note>structural</note>
    </ligand>
</feature>
<dbReference type="PRINTS" id="PR00475">
    <property type="entry name" value="HEXOKINASE"/>
</dbReference>
<comment type="similarity">
    <text evidence="17">In the N-terminal section; belongs to the UDP-N-acetylglucosamine 2-epimerase family.</text>
</comment>
<reference evidence="31" key="1">
    <citation type="submission" date="2019-10" db="EMBL/GenBank/DDBJ databases">
        <title>The sequence and de novo assembly of the wild yak genome.</title>
        <authorList>
            <person name="Liu Y."/>
        </authorList>
    </citation>
    <scope>NUCLEOTIDE SEQUENCE [LARGE SCALE GENOMIC DNA]</scope>
    <source>
        <strain evidence="31">WY2019</strain>
    </source>
</reference>
<feature type="active site" evidence="24">
    <location>
        <position position="1245"/>
    </location>
</feature>
<keyword evidence="4" id="KW-0597">Phosphoprotein</keyword>
<dbReference type="EC" id="3.2.1.183" evidence="21"/>
<evidence type="ECO:0000256" key="10">
    <source>
        <dbReference type="ARBA" id="ARBA00022801"/>
    </source>
</evidence>
<keyword evidence="6" id="KW-0479">Metal-binding</keyword>
<comment type="subcellular location">
    <subcellularLocation>
        <location evidence="1">Cytoplasm</location>
        <location evidence="1">Cytosol</location>
    </subcellularLocation>
</comment>
<evidence type="ECO:0000256" key="11">
    <source>
        <dbReference type="ARBA" id="ARBA00022833"/>
    </source>
</evidence>
<dbReference type="SMART" id="SM00184">
    <property type="entry name" value="RING"/>
    <property type="match status" value="1"/>
</dbReference>
<feature type="binding site" evidence="25">
    <location>
        <position position="1245"/>
    </location>
    <ligand>
        <name>an N-acyl-D-mannosamine</name>
        <dbReference type="ChEBI" id="CHEBI:16062"/>
    </ligand>
</feature>
<evidence type="ECO:0000256" key="19">
    <source>
        <dbReference type="ARBA" id="ARBA00064721"/>
    </source>
</evidence>
<keyword evidence="9" id="KW-0418">Kinase</keyword>
<dbReference type="SUPFAM" id="SSF53756">
    <property type="entry name" value="UDP-Glycosyltransferase/glycogen phosphorylase"/>
    <property type="match status" value="1"/>
</dbReference>
<protein>
    <recommendedName>
        <fullName evidence="22">Bifunctional UDP-N-acetylglucosamine 2-epimerase/N-acetylmannosamine kinase</fullName>
        <ecNumber evidence="20">2.7.1.60</ecNumber>
        <ecNumber evidence="21">3.2.1.183</ecNumber>
    </recommendedName>
    <alternativeName>
        <fullName evidence="23">UDP-GlcNAc-2-epimerase/ManAc kinase</fullName>
    </alternativeName>
</protein>
<sequence length="1450" mass="162133">MGRDLPLPFHYQAQLNQRVQLKIVKFVMGVEKCVQNEQFEKYHYLWKDNEKSLKRQKHLVVLVLLFSASPSITTTFVMMTVTSLASGKPLNSIIELVFQLKFLCCCTSAWQCWQELIAALRFTVEYCTQTLTKRSKGLVGVNNQAPNSSCFVLSFFLLAYDFTAFEQLISPGANSAPLPGHPNKVICERVKFCRKVEDITEYVKLYRERKIEACKMFFKAITALIVMHTTDFDSNAHFREKIWSKEMIGFSCFKRGIGYVTNINLWFPVTLTEKSEDSPSPKRQRLSHSVFDYTSASPAPSPPMRPWEMTSNRQPPSVRPSQHHFSGERCNTPARNRRSPPVRRQRGRRDRQSRLNSISQDENYHHLPYAQQQAIEEPRAFHPPNVSPRLLHPAAHPPQQNAVMVDIHDQLHQGTVPVSYTVTTVAPHGIPLCTGQHIPACSTQQVPGCSVVFSGQHLPVCSVPPPMLQACSVQHLPVPYAAFPPLISSDPFILHPPHLSPHHPPHLPPPSQFVPFQTQQSRSPLQRIENEVELLGEHLPVGGFTYPPSAHPPTLPPSAPLQFLTHDPLHQEVSYGVPYPPFMPRRLTGRSRYRSQQPIPPPPYHPSLLPYVLSMLPVPPAVGPTFSFELDVEDGEVENYEALLNLAERLGEAKPRGLTKADIEQLPSYRFNPNNHQSEQTLCVVCMCDFESRQLLRVLPCNHEFHAKCVDKWLKELYFQNLSKRKQIMEKKENNRKLRVCVATCNRADYSKLAPIMFGIKMEPEFFELDVVVLGSHLIDDYGNTYRMIEQDDFDINTRLHTIVRGEDEAAMVESVGLALVKLPDVLNRLKPDIMIVHGDRFDALALATSAALMNIRILHIEGGEVSGTIDDSIRHAITKLAHYHVCCTRSAEQHLISMCEDHDRILLAGCPSYDKLLSAKNKDYMSIIRMWLGDDVKPKDYIVALQHPVTTDIKHSIKMFELTLDALISFNKRTLVLFPNIDAGSKEMVRVMRKKGIEHHPNFRAVKHVPFDQFIQLVAHAGCMIGNSSCGVREVGAFGTPVINLGTRQIGRETGENVLHVRDADTQDKILQALHLQFGKQYPCSKIYGDGNAVPRILKFLKSIDLQEPLQKKFCFPPVKDNISQDIDHILETLSALAVDLGGTNLRVAIVSMKGEIVKKYTQFNPKTYEERINLILQMCVEAAAEAVKLNCRILGVGISTGGRVNPREGIVLHSTKLIQEWNSVDLRSPLSDTLHLPVWVDNDGNCAALAERKFGQGKGLENFVTLITGTGIGGGIVHQHELIHGSSFCAAELGHIVVSLDGPDCSCGSHGCIEAYASGMALQREAKKLHDEDQLLVEGMSVPKDEAVGALHLIQAAKLGNAKAQSILRTAGTALGLGVVNILHTMNPSLVILSGILASHYIHTVKDVIRQQALSSVQDVDVVVSDLVEPALLGAASMVLDYTTRRIY</sequence>
<feature type="binding site" evidence="25">
    <location>
        <position position="1217"/>
    </location>
    <ligand>
        <name>an N-acyl-D-mannosamine</name>
        <dbReference type="ChEBI" id="CHEBI:16062"/>
    </ligand>
</feature>
<dbReference type="FunFam" id="3.30.420.40:FF:000060">
    <property type="entry name" value="Bifunctional UDP-N-acetylglucosamine 2-epimerase/N-acetylmannosamine kinase"/>
    <property type="match status" value="1"/>
</dbReference>
<feature type="binding site" evidence="25">
    <location>
        <position position="1205"/>
    </location>
    <ligand>
        <name>an N-acyl-D-mannosamine</name>
        <dbReference type="ChEBI" id="CHEBI:16062"/>
    </ligand>
</feature>
<keyword evidence="29" id="KW-0812">Transmembrane</keyword>
<dbReference type="InterPro" id="IPR043129">
    <property type="entry name" value="ATPase_NBD"/>
</dbReference>
<dbReference type="CDD" id="cd03786">
    <property type="entry name" value="GTB_UDP-GlcNAc_2-Epimerase"/>
    <property type="match status" value="1"/>
</dbReference>
<dbReference type="GO" id="GO:0008761">
    <property type="term" value="F:UDP-N-acetylglucosamine 2-epimerase activity"/>
    <property type="evidence" value="ECO:0007669"/>
    <property type="project" value="UniProtKB-ARBA"/>
</dbReference>
<keyword evidence="3" id="KW-0021">Allosteric enzyme</keyword>
<feature type="binding site" evidence="26">
    <location>
        <position position="1309"/>
    </location>
    <ligand>
        <name>Zn(2+)</name>
        <dbReference type="ChEBI" id="CHEBI:29105"/>
        <note>structural</note>
    </ligand>
</feature>
<dbReference type="GO" id="GO:0008270">
    <property type="term" value="F:zinc ion binding"/>
    <property type="evidence" value="ECO:0007669"/>
    <property type="project" value="UniProtKB-KW"/>
</dbReference>
<comment type="subunit">
    <text evidence="19">Homodimer. Homotetramer. Homohexamer. The hexameric form exhibits both enzyme activities, whereas the dimeric form only catalyzes the phosphorylation of N-acyl-D-mannosamine.</text>
</comment>
<evidence type="ECO:0000256" key="24">
    <source>
        <dbReference type="PIRSR" id="PIRSR620004-1"/>
    </source>
</evidence>
<evidence type="ECO:0000313" key="31">
    <source>
        <dbReference type="EMBL" id="MXQ89491.1"/>
    </source>
</evidence>
<evidence type="ECO:0000256" key="29">
    <source>
        <dbReference type="SAM" id="Phobius"/>
    </source>
</evidence>
<dbReference type="FunFam" id="3.40.50.2000:FF:000013">
    <property type="entry name" value="Bifunctional UDP-N-acetylglucosamine 2-epimerase/N-acetylmannosamine kinase"/>
    <property type="match status" value="1"/>
</dbReference>
<dbReference type="SUPFAM" id="SSF53067">
    <property type="entry name" value="Actin-like ATPase domain"/>
    <property type="match status" value="1"/>
</dbReference>
<dbReference type="EC" id="2.7.1.60" evidence="20"/>
<organism evidence="31 32">
    <name type="scientific">Bos mutus</name>
    <name type="common">wild yak</name>
    <dbReference type="NCBI Taxonomy" id="72004"/>
    <lineage>
        <taxon>Eukaryota</taxon>
        <taxon>Metazoa</taxon>
        <taxon>Chordata</taxon>
        <taxon>Craniata</taxon>
        <taxon>Vertebrata</taxon>
        <taxon>Euteleostomi</taxon>
        <taxon>Mammalia</taxon>
        <taxon>Eutheria</taxon>
        <taxon>Laurasiatheria</taxon>
        <taxon>Artiodactyla</taxon>
        <taxon>Ruminantia</taxon>
        <taxon>Pecora</taxon>
        <taxon>Bovidae</taxon>
        <taxon>Bovinae</taxon>
        <taxon>Bos</taxon>
    </lineage>
</organism>
<dbReference type="Gene3D" id="3.40.50.2000">
    <property type="entry name" value="Glycogen Phosphorylase B"/>
    <property type="match status" value="2"/>
</dbReference>
<evidence type="ECO:0000313" key="32">
    <source>
        <dbReference type="Proteomes" id="UP000322234"/>
    </source>
</evidence>
<dbReference type="GO" id="GO:0016567">
    <property type="term" value="P:protein ubiquitination"/>
    <property type="evidence" value="ECO:0007669"/>
    <property type="project" value="TreeGrafter"/>
</dbReference>
<name>A0A6B0RKF0_9CETA</name>
<keyword evidence="2" id="KW-0963">Cytoplasm</keyword>
<keyword evidence="29" id="KW-1133">Transmembrane helix</keyword>
<proteinExistence type="inferred from homology"/>
<dbReference type="InterPro" id="IPR003331">
    <property type="entry name" value="UDP_GlcNAc_Epimerase_2_dom"/>
</dbReference>
<dbReference type="InterPro" id="IPR013083">
    <property type="entry name" value="Znf_RING/FYVE/PHD"/>
</dbReference>
<evidence type="ECO:0000259" key="30">
    <source>
        <dbReference type="PROSITE" id="PS50089"/>
    </source>
</evidence>
<evidence type="ECO:0000256" key="9">
    <source>
        <dbReference type="ARBA" id="ARBA00022777"/>
    </source>
</evidence>
<feature type="compositionally biased region" description="Polar residues" evidence="28">
    <location>
        <begin position="309"/>
        <end position="324"/>
    </location>
</feature>
<dbReference type="GO" id="GO:0009384">
    <property type="term" value="F:N-acylmannosamine kinase activity"/>
    <property type="evidence" value="ECO:0007669"/>
    <property type="project" value="UniProtKB-EC"/>
</dbReference>
<keyword evidence="8 27" id="KW-0863">Zinc-finger</keyword>
<evidence type="ECO:0000256" key="6">
    <source>
        <dbReference type="ARBA" id="ARBA00022723"/>
    </source>
</evidence>
<keyword evidence="32" id="KW-1185">Reference proteome</keyword>
<evidence type="ECO:0000256" key="20">
    <source>
        <dbReference type="ARBA" id="ARBA00066377"/>
    </source>
</evidence>
<dbReference type="FunFam" id="3.40.50.2000:FF:000015">
    <property type="entry name" value="Bifunctional UDP-N-acetylglucosamine 2-epimerase/N-acetylmannosamine kinase"/>
    <property type="match status" value="1"/>
</dbReference>
<dbReference type="Pfam" id="PF02350">
    <property type="entry name" value="Epimerase_2"/>
    <property type="match status" value="1"/>
</dbReference>
<evidence type="ECO:0000256" key="27">
    <source>
        <dbReference type="PROSITE-ProRule" id="PRU00175"/>
    </source>
</evidence>
<dbReference type="GO" id="GO:0061630">
    <property type="term" value="F:ubiquitin protein ligase activity"/>
    <property type="evidence" value="ECO:0007669"/>
    <property type="project" value="TreeGrafter"/>
</dbReference>
<evidence type="ECO:0000256" key="2">
    <source>
        <dbReference type="ARBA" id="ARBA00022490"/>
    </source>
</evidence>
<feature type="domain" description="RING-type" evidence="30">
    <location>
        <begin position="683"/>
        <end position="713"/>
    </location>
</feature>
<keyword evidence="7" id="KW-0547">Nucleotide-binding</keyword>
<dbReference type="InterPro" id="IPR000600">
    <property type="entry name" value="ROK"/>
</dbReference>
<feature type="compositionally biased region" description="Basic residues" evidence="28">
    <location>
        <begin position="335"/>
        <end position="351"/>
    </location>
</feature>
<evidence type="ECO:0000256" key="22">
    <source>
        <dbReference type="ARBA" id="ARBA00071183"/>
    </source>
</evidence>
<keyword evidence="12" id="KW-0067">ATP-binding</keyword>
<evidence type="ECO:0000256" key="17">
    <source>
        <dbReference type="ARBA" id="ARBA00061189"/>
    </source>
</evidence>
<comment type="catalytic activity">
    <reaction evidence="15">
        <text>UDP-N-acetyl-alpha-D-glucosamine + H2O = aldehydo-N-acetyl-D-mannosamine + UDP + H(+)</text>
        <dbReference type="Rhea" id="RHEA:30683"/>
        <dbReference type="ChEBI" id="CHEBI:15377"/>
        <dbReference type="ChEBI" id="CHEBI:15378"/>
        <dbReference type="ChEBI" id="CHEBI:17122"/>
        <dbReference type="ChEBI" id="CHEBI:57705"/>
        <dbReference type="ChEBI" id="CHEBI:58223"/>
        <dbReference type="EC" id="3.2.1.183"/>
    </reaction>
    <physiologicalReaction direction="left-to-right" evidence="15">
        <dbReference type="Rhea" id="RHEA:30684"/>
    </physiologicalReaction>
</comment>
<keyword evidence="11" id="KW-0862">Zinc</keyword>
<dbReference type="NCBIfam" id="TIGR03568">
    <property type="entry name" value="NeuC_NnaA"/>
    <property type="match status" value="1"/>
</dbReference>
<keyword evidence="5" id="KW-0808">Transferase</keyword>
<evidence type="ECO:0000256" key="3">
    <source>
        <dbReference type="ARBA" id="ARBA00022533"/>
    </source>
</evidence>
<evidence type="ECO:0000256" key="13">
    <source>
        <dbReference type="ARBA" id="ARBA00023268"/>
    </source>
</evidence>
<evidence type="ECO:0000256" key="21">
    <source>
        <dbReference type="ARBA" id="ARBA00066960"/>
    </source>
</evidence>
<dbReference type="Pfam" id="PF00480">
    <property type="entry name" value="ROK"/>
    <property type="match status" value="1"/>
</dbReference>
<comment type="similarity">
    <text evidence="18">In the C-terminal section; belongs to the ROK (NagC/XylR) family.</text>
</comment>
<evidence type="ECO:0000256" key="15">
    <source>
        <dbReference type="ARBA" id="ARBA00050904"/>
    </source>
</evidence>
<evidence type="ECO:0000256" key="5">
    <source>
        <dbReference type="ARBA" id="ARBA00022679"/>
    </source>
</evidence>
<feature type="binding site" evidence="26">
    <location>
        <position position="1314"/>
    </location>
    <ligand>
        <name>Zn(2+)</name>
        <dbReference type="ChEBI" id="CHEBI:29105"/>
        <note>structural</note>
    </ligand>
</feature>
<keyword evidence="13" id="KW-0511">Multifunctional enzyme</keyword>
<dbReference type="GO" id="GO:0005524">
    <property type="term" value="F:ATP binding"/>
    <property type="evidence" value="ECO:0007669"/>
    <property type="project" value="UniProtKB-KW"/>
</dbReference>
<dbReference type="FunFam" id="3.30.40.10:FF:000024">
    <property type="entry name" value="RING finger protein 44 isoform X1"/>
    <property type="match status" value="1"/>
</dbReference>
<dbReference type="EMBL" id="VBQZ03000055">
    <property type="protein sequence ID" value="MXQ89491.1"/>
    <property type="molecule type" value="Genomic_DNA"/>
</dbReference>
<evidence type="ECO:0000256" key="23">
    <source>
        <dbReference type="ARBA" id="ARBA00081985"/>
    </source>
</evidence>
<keyword evidence="29" id="KW-0472">Membrane</keyword>
<evidence type="ECO:0000256" key="1">
    <source>
        <dbReference type="ARBA" id="ARBA00004514"/>
    </source>
</evidence>
<evidence type="ECO:0000256" key="25">
    <source>
        <dbReference type="PIRSR" id="PIRSR620004-2"/>
    </source>
</evidence>
<evidence type="ECO:0000256" key="18">
    <source>
        <dbReference type="ARBA" id="ARBA00061321"/>
    </source>
</evidence>
<dbReference type="Proteomes" id="UP000322234">
    <property type="component" value="Unassembled WGS sequence"/>
</dbReference>
<feature type="binding site" evidence="25">
    <location>
        <position position="1294"/>
    </location>
    <ligand>
        <name>an N-acyl-D-mannosamine</name>
        <dbReference type="ChEBI" id="CHEBI:16062"/>
    </ligand>
</feature>
<dbReference type="PROSITE" id="PS50089">
    <property type="entry name" value="ZF_RING_2"/>
    <property type="match status" value="1"/>
</dbReference>
<evidence type="ECO:0000256" key="7">
    <source>
        <dbReference type="ARBA" id="ARBA00022741"/>
    </source>
</evidence>
<dbReference type="PANTHER" id="PTHR46171:SF1">
    <property type="entry name" value="E3 UBIQUITIN-PROTEIN LIGASE RNF38"/>
    <property type="match status" value="1"/>
</dbReference>
<dbReference type="GO" id="GO:0005829">
    <property type="term" value="C:cytosol"/>
    <property type="evidence" value="ECO:0007669"/>
    <property type="project" value="UniProtKB-SubCell"/>
</dbReference>
<dbReference type="Gene3D" id="3.30.40.10">
    <property type="entry name" value="Zinc/RING finger domain, C3HC4 (zinc finger)"/>
    <property type="match status" value="1"/>
</dbReference>
<comment type="catalytic activity">
    <reaction evidence="14">
        <text>an N-acyl-D-mannosamine + ATP = an N-acyl-D-mannosamine 6-phosphate + ADP + H(+)</text>
        <dbReference type="Rhea" id="RHEA:23832"/>
        <dbReference type="ChEBI" id="CHEBI:15378"/>
        <dbReference type="ChEBI" id="CHEBI:16062"/>
        <dbReference type="ChEBI" id="CHEBI:30616"/>
        <dbReference type="ChEBI" id="CHEBI:57666"/>
        <dbReference type="ChEBI" id="CHEBI:456216"/>
        <dbReference type="EC" id="2.7.1.60"/>
    </reaction>
    <physiologicalReaction direction="left-to-right" evidence="14">
        <dbReference type="Rhea" id="RHEA:23833"/>
    </physiologicalReaction>
</comment>
<dbReference type="InterPro" id="IPR020004">
    <property type="entry name" value="UDP-GlcNAc_Epase"/>
</dbReference>
<dbReference type="GO" id="GO:0004553">
    <property type="term" value="F:hydrolase activity, hydrolyzing O-glycosyl compounds"/>
    <property type="evidence" value="ECO:0007669"/>
    <property type="project" value="InterPro"/>
</dbReference>
<evidence type="ECO:0000256" key="8">
    <source>
        <dbReference type="ARBA" id="ARBA00022771"/>
    </source>
</evidence>
<evidence type="ECO:0000256" key="4">
    <source>
        <dbReference type="ARBA" id="ARBA00022553"/>
    </source>
</evidence>
<dbReference type="Pfam" id="PF13639">
    <property type="entry name" value="zf-RING_2"/>
    <property type="match status" value="1"/>
</dbReference>
<dbReference type="PANTHER" id="PTHR46171">
    <property type="entry name" value="GH10160P"/>
    <property type="match status" value="1"/>
</dbReference>